<dbReference type="CDD" id="cd17275">
    <property type="entry name" value="RMtype1_S_MjaORF132P-TRD1-CR1_like"/>
    <property type="match status" value="1"/>
</dbReference>
<evidence type="ECO:0000313" key="6">
    <source>
        <dbReference type="Proteomes" id="UP001385848"/>
    </source>
</evidence>
<protein>
    <submittedName>
        <fullName evidence="5">Restriction endonuclease subunit S</fullName>
        <ecNumber evidence="5">3.1.21.-</ecNumber>
    </submittedName>
</protein>
<keyword evidence="5" id="KW-0255">Endonuclease</keyword>
<proteinExistence type="inferred from homology"/>
<name>A0ABU9FJT9_LACJE</name>
<dbReference type="RefSeq" id="WP_341550011.1">
    <property type="nucleotide sequence ID" value="NZ_JBBVUL010000019.1"/>
</dbReference>
<dbReference type="SUPFAM" id="SSF116734">
    <property type="entry name" value="DNA methylase specificity domain"/>
    <property type="match status" value="2"/>
</dbReference>
<organism evidence="5 6">
    <name type="scientific">Lactobacillus jensenii</name>
    <dbReference type="NCBI Taxonomy" id="109790"/>
    <lineage>
        <taxon>Bacteria</taxon>
        <taxon>Bacillati</taxon>
        <taxon>Bacillota</taxon>
        <taxon>Bacilli</taxon>
        <taxon>Lactobacillales</taxon>
        <taxon>Lactobacillaceae</taxon>
        <taxon>Lactobacillus</taxon>
    </lineage>
</organism>
<evidence type="ECO:0000259" key="4">
    <source>
        <dbReference type="Pfam" id="PF01420"/>
    </source>
</evidence>
<feature type="non-terminal residue" evidence="5">
    <location>
        <position position="1"/>
    </location>
</feature>
<evidence type="ECO:0000256" key="1">
    <source>
        <dbReference type="ARBA" id="ARBA00010923"/>
    </source>
</evidence>
<feature type="domain" description="Type I restriction modification DNA specificity" evidence="4">
    <location>
        <begin position="220"/>
        <end position="367"/>
    </location>
</feature>
<dbReference type="Gene3D" id="3.90.220.20">
    <property type="entry name" value="DNA methylase specificity domains"/>
    <property type="match status" value="2"/>
</dbReference>
<dbReference type="EMBL" id="JBBVUL010000019">
    <property type="protein sequence ID" value="MEL0565865.1"/>
    <property type="molecule type" value="Genomic_DNA"/>
</dbReference>
<sequence>KVRFRGFDESWRTEKLKNIGESFSGLSGKKSSDFGHGEAKYITYLNILNNPIIDTKLTDKIEIDNKQHLVKKGDIFFTISSETPQEVGLSSVLDTNLNECYLNSFSFGYRLKEISMFDNLFNSYNFRSPNFRRKMYILAQGISRYNISKKAVLNETICFPKISEQKQIGKLIKLMNSLLSLQQRKLELEKQLKFFLFQNAIPSKEAVIFKPKIRFREFQDKWKYAKLSEIYNTDCSGGTPSVKNKTFYGGNIPFLTISDLNNKKIYKTQKTLSKKGLENSSAKLVPAGSISLAMYASVGKIGILSKEMATSQAFFNMTFDDDEKRDFIYIILEKANFDKEWIRLISTGTQNNLNAKKIRNFHIVFPTYKALKGLNKLFCNIDTDIDIQYKVIVTTNQLKQFLLQNLFI</sequence>
<dbReference type="Pfam" id="PF01420">
    <property type="entry name" value="Methylase_S"/>
    <property type="match status" value="2"/>
</dbReference>
<dbReference type="Proteomes" id="UP001385848">
    <property type="component" value="Unassembled WGS sequence"/>
</dbReference>
<comment type="similarity">
    <text evidence="1">Belongs to the type-I restriction system S methylase family.</text>
</comment>
<keyword evidence="3" id="KW-0238">DNA-binding</keyword>
<dbReference type="GO" id="GO:0004519">
    <property type="term" value="F:endonuclease activity"/>
    <property type="evidence" value="ECO:0007669"/>
    <property type="project" value="UniProtKB-KW"/>
</dbReference>
<keyword evidence="2" id="KW-0680">Restriction system</keyword>
<keyword evidence="5" id="KW-0378">Hydrolase</keyword>
<dbReference type="InterPro" id="IPR044946">
    <property type="entry name" value="Restrct_endonuc_typeI_TRD_sf"/>
</dbReference>
<evidence type="ECO:0000256" key="3">
    <source>
        <dbReference type="ARBA" id="ARBA00023125"/>
    </source>
</evidence>
<evidence type="ECO:0000313" key="5">
    <source>
        <dbReference type="EMBL" id="MEL0565865.1"/>
    </source>
</evidence>
<feature type="domain" description="Type I restriction modification DNA specificity" evidence="4">
    <location>
        <begin position="9"/>
        <end position="186"/>
    </location>
</feature>
<dbReference type="EC" id="3.1.21.-" evidence="5"/>
<gene>
    <name evidence="5" type="ORF">AAC431_08065</name>
</gene>
<dbReference type="InterPro" id="IPR000055">
    <property type="entry name" value="Restrct_endonuc_typeI_TRD"/>
</dbReference>
<dbReference type="InterPro" id="IPR052021">
    <property type="entry name" value="Type-I_RS_S_subunit"/>
</dbReference>
<evidence type="ECO:0000256" key="2">
    <source>
        <dbReference type="ARBA" id="ARBA00022747"/>
    </source>
</evidence>
<dbReference type="PANTHER" id="PTHR30408">
    <property type="entry name" value="TYPE-1 RESTRICTION ENZYME ECOKI SPECIFICITY PROTEIN"/>
    <property type="match status" value="1"/>
</dbReference>
<reference evidence="5 6" key="1">
    <citation type="submission" date="2024-04" db="EMBL/GenBank/DDBJ databases">
        <title>Three lactobacilli isolated from voided urine samples from females with type 2 diabetes.</title>
        <authorList>
            <person name="Kula A."/>
            <person name="Stegman N."/>
            <person name="Putonti C."/>
        </authorList>
    </citation>
    <scope>NUCLEOTIDE SEQUENCE [LARGE SCALE GENOMIC DNA]</scope>
    <source>
        <strain evidence="5 6">1855</strain>
    </source>
</reference>
<keyword evidence="6" id="KW-1185">Reference proteome</keyword>
<comment type="caution">
    <text evidence="5">The sequence shown here is derived from an EMBL/GenBank/DDBJ whole genome shotgun (WGS) entry which is preliminary data.</text>
</comment>
<dbReference type="PANTHER" id="PTHR30408:SF12">
    <property type="entry name" value="TYPE I RESTRICTION ENZYME MJAVIII SPECIFICITY SUBUNIT"/>
    <property type="match status" value="1"/>
</dbReference>
<dbReference type="GO" id="GO:0016787">
    <property type="term" value="F:hydrolase activity"/>
    <property type="evidence" value="ECO:0007669"/>
    <property type="project" value="UniProtKB-KW"/>
</dbReference>
<accession>A0ABU9FJT9</accession>
<keyword evidence="5" id="KW-0540">Nuclease</keyword>